<dbReference type="AlphaFoldDB" id="A0A210PV96"/>
<dbReference type="STRING" id="6573.A0A210PV96"/>
<dbReference type="Gene3D" id="3.80.10.10">
    <property type="entry name" value="Ribonuclease Inhibitor"/>
    <property type="match status" value="3"/>
</dbReference>
<protein>
    <submittedName>
        <fullName evidence="3">Toll-like receptor 7</fullName>
    </submittedName>
</protein>
<keyword evidence="1" id="KW-0433">Leucine-rich repeat</keyword>
<accession>A0A210PV96</accession>
<organism evidence="3 4">
    <name type="scientific">Mizuhopecten yessoensis</name>
    <name type="common">Japanese scallop</name>
    <name type="synonym">Patinopecten yessoensis</name>
    <dbReference type="NCBI Taxonomy" id="6573"/>
    <lineage>
        <taxon>Eukaryota</taxon>
        <taxon>Metazoa</taxon>
        <taxon>Spiralia</taxon>
        <taxon>Lophotrochozoa</taxon>
        <taxon>Mollusca</taxon>
        <taxon>Bivalvia</taxon>
        <taxon>Autobranchia</taxon>
        <taxon>Pteriomorphia</taxon>
        <taxon>Pectinida</taxon>
        <taxon>Pectinoidea</taxon>
        <taxon>Pectinidae</taxon>
        <taxon>Mizuhopecten</taxon>
    </lineage>
</organism>
<comment type="caution">
    <text evidence="3">The sequence shown here is derived from an EMBL/GenBank/DDBJ whole genome shotgun (WGS) entry which is preliminary data.</text>
</comment>
<dbReference type="Proteomes" id="UP000242188">
    <property type="component" value="Unassembled WGS sequence"/>
</dbReference>
<keyword evidence="4" id="KW-1185">Reference proteome</keyword>
<dbReference type="PANTHER" id="PTHR24369:SF211">
    <property type="entry name" value="LEUCINE-RICH REPEAT-CONTAINING PROTEIN 15-LIKE"/>
    <property type="match status" value="1"/>
</dbReference>
<dbReference type="PANTHER" id="PTHR24369">
    <property type="entry name" value="ANTIGEN BSP, PUTATIVE-RELATED"/>
    <property type="match status" value="1"/>
</dbReference>
<dbReference type="OrthoDB" id="6105302at2759"/>
<evidence type="ECO:0000313" key="4">
    <source>
        <dbReference type="Proteomes" id="UP000242188"/>
    </source>
</evidence>
<evidence type="ECO:0000256" key="2">
    <source>
        <dbReference type="ARBA" id="ARBA00022737"/>
    </source>
</evidence>
<dbReference type="GO" id="GO:0005886">
    <property type="term" value="C:plasma membrane"/>
    <property type="evidence" value="ECO:0007669"/>
    <property type="project" value="TreeGrafter"/>
</dbReference>
<dbReference type="InterPro" id="IPR032675">
    <property type="entry name" value="LRR_dom_sf"/>
</dbReference>
<dbReference type="EMBL" id="NEDP02005466">
    <property type="protein sequence ID" value="OWF40420.1"/>
    <property type="molecule type" value="Genomic_DNA"/>
</dbReference>
<dbReference type="InterPro" id="IPR050541">
    <property type="entry name" value="LRR_TM_domain-containing"/>
</dbReference>
<evidence type="ECO:0000256" key="1">
    <source>
        <dbReference type="ARBA" id="ARBA00022614"/>
    </source>
</evidence>
<keyword evidence="3" id="KW-0675">Receptor</keyword>
<gene>
    <name evidence="3" type="ORF">KP79_PYT17343</name>
</gene>
<dbReference type="SUPFAM" id="SSF52047">
    <property type="entry name" value="RNI-like"/>
    <property type="match status" value="1"/>
</dbReference>
<name>A0A210PV96_MIZYE</name>
<dbReference type="InterPro" id="IPR001611">
    <property type="entry name" value="Leu-rich_rpt"/>
</dbReference>
<dbReference type="PROSITE" id="PS51450">
    <property type="entry name" value="LRR"/>
    <property type="match status" value="1"/>
</dbReference>
<evidence type="ECO:0000313" key="3">
    <source>
        <dbReference type="EMBL" id="OWF40420.1"/>
    </source>
</evidence>
<keyword evidence="2" id="KW-0677">Repeat</keyword>
<proteinExistence type="predicted"/>
<dbReference type="Pfam" id="PF13855">
    <property type="entry name" value="LRR_8"/>
    <property type="match status" value="1"/>
</dbReference>
<reference evidence="3 4" key="1">
    <citation type="journal article" date="2017" name="Nat. Ecol. Evol.">
        <title>Scallop genome provides insights into evolution of bilaterian karyotype and development.</title>
        <authorList>
            <person name="Wang S."/>
            <person name="Zhang J."/>
            <person name="Jiao W."/>
            <person name="Li J."/>
            <person name="Xun X."/>
            <person name="Sun Y."/>
            <person name="Guo X."/>
            <person name="Huan P."/>
            <person name="Dong B."/>
            <person name="Zhang L."/>
            <person name="Hu X."/>
            <person name="Sun X."/>
            <person name="Wang J."/>
            <person name="Zhao C."/>
            <person name="Wang Y."/>
            <person name="Wang D."/>
            <person name="Huang X."/>
            <person name="Wang R."/>
            <person name="Lv J."/>
            <person name="Li Y."/>
            <person name="Zhang Z."/>
            <person name="Liu B."/>
            <person name="Lu W."/>
            <person name="Hui Y."/>
            <person name="Liang J."/>
            <person name="Zhou Z."/>
            <person name="Hou R."/>
            <person name="Li X."/>
            <person name="Liu Y."/>
            <person name="Li H."/>
            <person name="Ning X."/>
            <person name="Lin Y."/>
            <person name="Zhao L."/>
            <person name="Xing Q."/>
            <person name="Dou J."/>
            <person name="Li Y."/>
            <person name="Mao J."/>
            <person name="Guo H."/>
            <person name="Dou H."/>
            <person name="Li T."/>
            <person name="Mu C."/>
            <person name="Jiang W."/>
            <person name="Fu Q."/>
            <person name="Fu X."/>
            <person name="Miao Y."/>
            <person name="Liu J."/>
            <person name="Yu Q."/>
            <person name="Li R."/>
            <person name="Liao H."/>
            <person name="Li X."/>
            <person name="Kong Y."/>
            <person name="Jiang Z."/>
            <person name="Chourrout D."/>
            <person name="Li R."/>
            <person name="Bao Z."/>
        </authorList>
    </citation>
    <scope>NUCLEOTIDE SEQUENCE [LARGE SCALE GENOMIC DNA]</scope>
    <source>
        <strain evidence="3 4">PY_sf001</strain>
    </source>
</reference>
<sequence length="399" mass="45590">MDVLSPLRKLTSLELNSEHTRTNREVLRALYGLQDRKLESLTLSFNNVNYNRMISLGKSDFFYLSTICVKKLNLSGNAIGWISWEAIKSWTGRTCLEVLDISRNQLFTGRLLKYLVLFPSITHVNMAYMGDALMMRKRDIPFKMQIFFFLPGNLHYLNITYSPIFSPKQNVAYGRGNNLQVLDASYPTRQTSCSSGLVKGLVHLTELDMSSAQCSNPNPEMFTEMPNLSRLRARQCNLKISFDSNKPYLFSGLNLSVVYISSNDLNRLDIRVFEDQTNSLKTLILVRNAMERIPSEVFQRVSVLETLDLSHNLISTLGTSEYAELDALQLKRDKFRVNLFGNPLVCSCHNLVSISWIRRTRALYKKNSLSCITLDGSQMKIGIFLETFDDFKNSCVSQL</sequence>